<dbReference type="PANTHER" id="PTHR11124">
    <property type="entry name" value="VACUOLAR SORTING PROTEIN VPS29"/>
    <property type="match status" value="1"/>
</dbReference>
<evidence type="ECO:0000313" key="5">
    <source>
        <dbReference type="Proteomes" id="UP000077857"/>
    </source>
</evidence>
<comment type="caution">
    <text evidence="4">The sequence shown here is derived from an EMBL/GenBank/DDBJ whole genome shotgun (WGS) entry which is preliminary data.</text>
</comment>
<name>A0A177N2B6_9GAMM</name>
<evidence type="ECO:0000313" key="4">
    <source>
        <dbReference type="EMBL" id="OAI12118.1"/>
    </source>
</evidence>
<gene>
    <name evidence="4" type="ORF">A1507_19150</name>
</gene>
<dbReference type="EC" id="3.1.4.-" evidence="2"/>
<dbReference type="Pfam" id="PF12850">
    <property type="entry name" value="Metallophos_2"/>
    <property type="match status" value="1"/>
</dbReference>
<dbReference type="InterPro" id="IPR000979">
    <property type="entry name" value="Phosphodiesterase_MJ0936/Vps29"/>
</dbReference>
<dbReference type="AlphaFoldDB" id="A0A177N2B6"/>
<organism evidence="4 5">
    <name type="scientific">Methylomonas koyamae</name>
    <dbReference type="NCBI Taxonomy" id="702114"/>
    <lineage>
        <taxon>Bacteria</taxon>
        <taxon>Pseudomonadati</taxon>
        <taxon>Pseudomonadota</taxon>
        <taxon>Gammaproteobacteria</taxon>
        <taxon>Methylococcales</taxon>
        <taxon>Methylococcaceae</taxon>
        <taxon>Methylomonas</taxon>
    </lineage>
</organism>
<dbReference type="OrthoDB" id="9813918at2"/>
<dbReference type="NCBIfam" id="TIGR00040">
    <property type="entry name" value="yfcE"/>
    <property type="match status" value="1"/>
</dbReference>
<evidence type="ECO:0000256" key="2">
    <source>
        <dbReference type="RuleBase" id="RU362039"/>
    </source>
</evidence>
<accession>A0A177N2B6</accession>
<comment type="similarity">
    <text evidence="1 2">Belongs to the metallophosphoesterase superfamily. YfcE family.</text>
</comment>
<dbReference type="InterPro" id="IPR024654">
    <property type="entry name" value="Calcineurin-like_PHP_lpxH"/>
</dbReference>
<dbReference type="GO" id="GO:0016787">
    <property type="term" value="F:hydrolase activity"/>
    <property type="evidence" value="ECO:0007669"/>
    <property type="project" value="UniProtKB-UniRule"/>
</dbReference>
<comment type="cofactor">
    <cofactor evidence="2">
        <name>a divalent metal cation</name>
        <dbReference type="ChEBI" id="CHEBI:60240"/>
    </cofactor>
</comment>
<dbReference type="InterPro" id="IPR029052">
    <property type="entry name" value="Metallo-depent_PP-like"/>
</dbReference>
<keyword evidence="2" id="KW-0479">Metal-binding</keyword>
<dbReference type="SUPFAM" id="SSF56300">
    <property type="entry name" value="Metallo-dependent phosphatases"/>
    <property type="match status" value="1"/>
</dbReference>
<reference evidence="4 5" key="1">
    <citation type="submission" date="2016-03" db="EMBL/GenBank/DDBJ databases">
        <authorList>
            <person name="Ploux O."/>
        </authorList>
    </citation>
    <scope>NUCLEOTIDE SEQUENCE [LARGE SCALE GENOMIC DNA]</scope>
    <source>
        <strain evidence="4 5">R-45378</strain>
    </source>
</reference>
<dbReference type="Proteomes" id="UP000077857">
    <property type="component" value="Unassembled WGS sequence"/>
</dbReference>
<dbReference type="Gene3D" id="3.60.21.10">
    <property type="match status" value="1"/>
</dbReference>
<dbReference type="RefSeq" id="WP_064042115.1">
    <property type="nucleotide sequence ID" value="NZ_LUUJ01000112.1"/>
</dbReference>
<sequence>MLHRLGIISDTHGLLRPQALAALRGCERILHAGDIGKPEVLHALNELAPVTAVRGNNDKGVWANELPACARVELGQVGIYLLHDLAELDIDPARAGIRIVISGHSHKPSISERDGVLYLNPGSAGPRRFKLPVAVAELAISGAAVHARSILLEV</sequence>
<evidence type="ECO:0000259" key="3">
    <source>
        <dbReference type="Pfam" id="PF12850"/>
    </source>
</evidence>
<dbReference type="GO" id="GO:0046872">
    <property type="term" value="F:metal ion binding"/>
    <property type="evidence" value="ECO:0007669"/>
    <property type="project" value="UniProtKB-KW"/>
</dbReference>
<dbReference type="EMBL" id="LUUJ01000112">
    <property type="protein sequence ID" value="OAI12118.1"/>
    <property type="molecule type" value="Genomic_DNA"/>
</dbReference>
<feature type="domain" description="Calcineurin-like phosphoesterase" evidence="3">
    <location>
        <begin position="4"/>
        <end position="136"/>
    </location>
</feature>
<protein>
    <recommendedName>
        <fullName evidence="2">Phosphoesterase</fullName>
        <ecNumber evidence="2">3.1.4.-</ecNumber>
    </recommendedName>
</protein>
<evidence type="ECO:0000256" key="1">
    <source>
        <dbReference type="ARBA" id="ARBA00008950"/>
    </source>
</evidence>
<proteinExistence type="inferred from homology"/>